<dbReference type="Proteomes" id="UP000433788">
    <property type="component" value="Unassembled WGS sequence"/>
</dbReference>
<dbReference type="InterPro" id="IPR024173">
    <property type="entry name" value="Pesterase_MJ0037-like"/>
</dbReference>
<dbReference type="Gene3D" id="3.60.21.10">
    <property type="match status" value="1"/>
</dbReference>
<dbReference type="InterPro" id="IPR029052">
    <property type="entry name" value="Metallo-depent_PP-like"/>
</dbReference>
<evidence type="ECO:0000259" key="1">
    <source>
        <dbReference type="Pfam" id="PF00149"/>
    </source>
</evidence>
<reference evidence="2 3" key="1">
    <citation type="submission" date="2019-11" db="EMBL/GenBank/DDBJ databases">
        <authorList>
            <person name="Zhang X.Y."/>
        </authorList>
    </citation>
    <scope>NUCLEOTIDE SEQUENCE [LARGE SCALE GENOMIC DNA]</scope>
    <source>
        <strain evidence="2 3">C176</strain>
    </source>
</reference>
<dbReference type="GO" id="GO:0004519">
    <property type="term" value="F:endonuclease activity"/>
    <property type="evidence" value="ECO:0007669"/>
    <property type="project" value="UniProtKB-KW"/>
</dbReference>
<dbReference type="PANTHER" id="PTHR39323">
    <property type="entry name" value="BLR1149 PROTEIN"/>
    <property type="match status" value="1"/>
</dbReference>
<dbReference type="NCBIfam" id="TIGR04123">
    <property type="entry name" value="P_estr_lig_assc"/>
    <property type="match status" value="1"/>
</dbReference>
<protein>
    <submittedName>
        <fullName evidence="2">Ligase-associated DNA damage response endonuclease PdeM</fullName>
        <ecNumber evidence="2">3.1.-.-</ecNumber>
    </submittedName>
</protein>
<keyword evidence="2" id="KW-0378">Hydrolase</keyword>
<name>A0A6N7QS48_9GAMM</name>
<sequence length="216" mass="23830">MKALTLELGGNQLTLLAERGLWWAAQETLILADLHLGKTAILRRAGIPVPEGPDELTLQRIDQLIQKLNPQRLLLLGDVIHGSLQQHAELIARLSAWRATHAKLTFEAIVGNHDRHRAVIESVIDWRAPQTTEAGLIFCHEPPANVLSAPWLGGHWHPMAKLRAGIDTLRLPVFSLEPTQGLVLPAFGEFTGGMDLSQCKGRQRFAVANDRVIAID</sequence>
<proteinExistence type="predicted"/>
<accession>A0A6N7QS48</accession>
<dbReference type="EC" id="3.1.-.-" evidence="2"/>
<organism evidence="2 3">
    <name type="scientific">Spiribacter salilacus</name>
    <dbReference type="NCBI Taxonomy" id="2664894"/>
    <lineage>
        <taxon>Bacteria</taxon>
        <taxon>Pseudomonadati</taxon>
        <taxon>Pseudomonadota</taxon>
        <taxon>Gammaproteobacteria</taxon>
        <taxon>Chromatiales</taxon>
        <taxon>Ectothiorhodospiraceae</taxon>
        <taxon>Spiribacter</taxon>
    </lineage>
</organism>
<evidence type="ECO:0000313" key="2">
    <source>
        <dbReference type="EMBL" id="MRH78822.1"/>
    </source>
</evidence>
<dbReference type="InterPro" id="IPR004843">
    <property type="entry name" value="Calcineurin-like_PHP"/>
</dbReference>
<dbReference type="GO" id="GO:0016874">
    <property type="term" value="F:ligase activity"/>
    <property type="evidence" value="ECO:0007669"/>
    <property type="project" value="UniProtKB-KW"/>
</dbReference>
<feature type="domain" description="Calcineurin-like phosphoesterase" evidence="1">
    <location>
        <begin position="29"/>
        <end position="115"/>
    </location>
</feature>
<dbReference type="PIRSF" id="PIRSF000887">
    <property type="entry name" value="Pesterase_MJ0037"/>
    <property type="match status" value="1"/>
</dbReference>
<dbReference type="InterPro" id="IPR026336">
    <property type="entry name" value="PdeM-like"/>
</dbReference>
<keyword evidence="2" id="KW-0255">Endonuclease</keyword>
<keyword evidence="2" id="KW-0540">Nuclease</keyword>
<dbReference type="GO" id="GO:0016787">
    <property type="term" value="F:hydrolase activity"/>
    <property type="evidence" value="ECO:0007669"/>
    <property type="project" value="UniProtKB-KW"/>
</dbReference>
<dbReference type="EMBL" id="WJPP01000004">
    <property type="protein sequence ID" value="MRH78822.1"/>
    <property type="molecule type" value="Genomic_DNA"/>
</dbReference>
<keyword evidence="3" id="KW-1185">Reference proteome</keyword>
<gene>
    <name evidence="2" type="primary">pdeM</name>
    <name evidence="2" type="ORF">GH984_08890</name>
</gene>
<dbReference type="PANTHER" id="PTHR39323:SF1">
    <property type="entry name" value="BLR1149 PROTEIN"/>
    <property type="match status" value="1"/>
</dbReference>
<dbReference type="SUPFAM" id="SSF56300">
    <property type="entry name" value="Metallo-dependent phosphatases"/>
    <property type="match status" value="1"/>
</dbReference>
<evidence type="ECO:0000313" key="3">
    <source>
        <dbReference type="Proteomes" id="UP000433788"/>
    </source>
</evidence>
<comment type="caution">
    <text evidence="2">The sequence shown here is derived from an EMBL/GenBank/DDBJ whole genome shotgun (WGS) entry which is preliminary data.</text>
</comment>
<dbReference type="Pfam" id="PF00149">
    <property type="entry name" value="Metallophos"/>
    <property type="match status" value="1"/>
</dbReference>
<keyword evidence="2" id="KW-0436">Ligase</keyword>
<dbReference type="AlphaFoldDB" id="A0A6N7QS48"/>
<dbReference type="RefSeq" id="WP_153719844.1">
    <property type="nucleotide sequence ID" value="NZ_WJPP01000004.1"/>
</dbReference>